<dbReference type="SUPFAM" id="SSF63411">
    <property type="entry name" value="LuxS/MPP-like metallohydrolase"/>
    <property type="match status" value="3"/>
</dbReference>
<dbReference type="AlphaFoldDB" id="A0A430Q5D0"/>
<dbReference type="GO" id="GO:0005829">
    <property type="term" value="C:cytosol"/>
    <property type="evidence" value="ECO:0007669"/>
    <property type="project" value="TreeGrafter"/>
</dbReference>
<feature type="domain" description="Peptidase M16 middle/third" evidence="2">
    <location>
        <begin position="361"/>
        <end position="433"/>
    </location>
</feature>
<comment type="caution">
    <text evidence="4">The sequence shown here is derived from an EMBL/GenBank/DDBJ whole genome shotgun (WGS) entry which is preliminary data.</text>
</comment>
<dbReference type="PANTHER" id="PTHR43690">
    <property type="entry name" value="NARDILYSIN"/>
    <property type="match status" value="1"/>
</dbReference>
<dbReference type="Proteomes" id="UP000290809">
    <property type="component" value="Unassembled WGS sequence"/>
</dbReference>
<protein>
    <submittedName>
        <fullName evidence="4">Insulysin</fullName>
    </submittedName>
</protein>
<dbReference type="PANTHER" id="PTHR43690:SF18">
    <property type="entry name" value="INSULIN-DEGRADING ENZYME-RELATED"/>
    <property type="match status" value="1"/>
</dbReference>
<dbReference type="EMBL" id="QMKO01002652">
    <property type="protein sequence ID" value="RTG82905.1"/>
    <property type="molecule type" value="Genomic_DNA"/>
</dbReference>
<dbReference type="Pfam" id="PF16187">
    <property type="entry name" value="Peptidase_M16_M"/>
    <property type="match status" value="3"/>
</dbReference>
<dbReference type="Gene3D" id="3.30.830.10">
    <property type="entry name" value="Metalloenzyme, LuxS/M16 peptidase-like"/>
    <property type="match status" value="5"/>
</dbReference>
<keyword evidence="1" id="KW-0479">Metal-binding</keyword>
<feature type="domain" description="Coenzyme PQQ synthesis protein F-like C-terminal lobe" evidence="3">
    <location>
        <begin position="492"/>
        <end position="570"/>
    </location>
</feature>
<evidence type="ECO:0000259" key="3">
    <source>
        <dbReference type="Pfam" id="PF22456"/>
    </source>
</evidence>
<dbReference type="GO" id="GO:0005739">
    <property type="term" value="C:mitochondrion"/>
    <property type="evidence" value="ECO:0007669"/>
    <property type="project" value="TreeGrafter"/>
</dbReference>
<dbReference type="InterPro" id="IPR054734">
    <property type="entry name" value="PqqF-like_C_4"/>
</dbReference>
<dbReference type="GO" id="GO:0043171">
    <property type="term" value="P:peptide catabolic process"/>
    <property type="evidence" value="ECO:0007669"/>
    <property type="project" value="TreeGrafter"/>
</dbReference>
<keyword evidence="5" id="KW-1185">Reference proteome</keyword>
<sequence length="646" mass="76269">MLRSDEPQKWIFDEEQALCQLNFRFKDKEPPYEYVTGLAGNLLLYDMQDVLTGSFLATVYDPDLIKRILSCLTPDNSRYVIFVFYNVFDLQYRVKICRFEYMVSHVLPSDNQSVAYSFVFLVSQKFADKCVEEEPWYHTKYLAVNIPENTLSAWRNSSSNPELRFPEPNSFIATEFDLVQNKCPTNVEMPELLIETEMSRIWYFQDTEFNLPKGFITFHIVSPFAFFDPFHTSLCLIYANLFEDHINELTYSSMLAGMTVYVKHTVEGIKVCSMQVYFDVITLNKLSFLGYSHKLKSFVKEIVTKFVNYYQPVTDRFECIRENMSREFSNFSMKPAYQQSGAYLTSLISDHSWISDDFVRAFKGYSHKLKSFVKEIVTKFVNYYQPVTDRFECIRENMSREFSNFSMKPAYQQSGAYLTSLISDHSWISDDFVRAFKDSSFLYQRYISGQPASAIYYYLQCGEQSTFNDTLLNLFCQITFYSLLFFHVHIEGYVVQAGLRRSNKLQGFRILVQSSYHPNKIDKCIEEFLLTVNKMLEDMSDEEFNVHVQSLMTHLLEKPKGMQDRFGRLWSEIACRHYNFKRHLHEADVLKSLKKNDVIDFFRRYMDPSSCRRRKLTVHVLSNEEHSYDSEYNNHDEKVSIYIHNL</sequence>
<feature type="domain" description="Peptidase M16 middle/third" evidence="2">
    <location>
        <begin position="119"/>
        <end position="359"/>
    </location>
</feature>
<dbReference type="GO" id="GO:0004222">
    <property type="term" value="F:metalloendopeptidase activity"/>
    <property type="evidence" value="ECO:0007669"/>
    <property type="project" value="TreeGrafter"/>
</dbReference>
<accession>A0A430Q5D0</accession>
<dbReference type="InterPro" id="IPR050626">
    <property type="entry name" value="Peptidase_M16"/>
</dbReference>
<dbReference type="GO" id="GO:0046872">
    <property type="term" value="F:metal ion binding"/>
    <property type="evidence" value="ECO:0007669"/>
    <property type="project" value="UniProtKB-KW"/>
</dbReference>
<evidence type="ECO:0000313" key="4">
    <source>
        <dbReference type="EMBL" id="RTG82905.1"/>
    </source>
</evidence>
<gene>
    <name evidence="4" type="ORF">DC041_0006925</name>
</gene>
<dbReference type="InterPro" id="IPR011249">
    <property type="entry name" value="Metalloenz_LuxS/M16"/>
</dbReference>
<feature type="domain" description="Peptidase M16 middle/third" evidence="2">
    <location>
        <begin position="23"/>
        <end position="106"/>
    </location>
</feature>
<dbReference type="STRING" id="6184.A0A430Q5D0"/>
<proteinExistence type="predicted"/>
<evidence type="ECO:0000259" key="2">
    <source>
        <dbReference type="Pfam" id="PF16187"/>
    </source>
</evidence>
<dbReference type="InterPro" id="IPR032632">
    <property type="entry name" value="Peptidase_M16_M"/>
</dbReference>
<dbReference type="Pfam" id="PF22456">
    <property type="entry name" value="PqqF-like_C_4"/>
    <property type="match status" value="1"/>
</dbReference>
<evidence type="ECO:0000256" key="1">
    <source>
        <dbReference type="ARBA" id="ARBA00022723"/>
    </source>
</evidence>
<reference evidence="4 5" key="1">
    <citation type="journal article" date="2019" name="PLoS Pathog.">
        <title>Genome sequence of the bovine parasite Schistosoma bovis Tanzania.</title>
        <authorList>
            <person name="Oey H."/>
            <person name="Zakrzewski M."/>
            <person name="Gobert G."/>
            <person name="Gravermann K."/>
            <person name="Stoye J."/>
            <person name="Jones M."/>
            <person name="Mcmanus D."/>
            <person name="Krause L."/>
        </authorList>
    </citation>
    <scope>NUCLEOTIDE SEQUENCE [LARGE SCALE GENOMIC DNA]</scope>
    <source>
        <strain evidence="4 5">TAN1997</strain>
    </source>
</reference>
<evidence type="ECO:0000313" key="5">
    <source>
        <dbReference type="Proteomes" id="UP000290809"/>
    </source>
</evidence>
<dbReference type="GO" id="GO:0051603">
    <property type="term" value="P:proteolysis involved in protein catabolic process"/>
    <property type="evidence" value="ECO:0007669"/>
    <property type="project" value="TreeGrafter"/>
</dbReference>
<name>A0A430Q5D0_SCHBO</name>
<organism evidence="4 5">
    <name type="scientific">Schistosoma bovis</name>
    <name type="common">Blood fluke</name>
    <dbReference type="NCBI Taxonomy" id="6184"/>
    <lineage>
        <taxon>Eukaryota</taxon>
        <taxon>Metazoa</taxon>
        <taxon>Spiralia</taxon>
        <taxon>Lophotrochozoa</taxon>
        <taxon>Platyhelminthes</taxon>
        <taxon>Trematoda</taxon>
        <taxon>Digenea</taxon>
        <taxon>Strigeidida</taxon>
        <taxon>Schistosomatoidea</taxon>
        <taxon>Schistosomatidae</taxon>
        <taxon>Schistosoma</taxon>
    </lineage>
</organism>